<feature type="chain" id="PRO_5027106286" evidence="9">
    <location>
        <begin position="19"/>
        <end position="658"/>
    </location>
</feature>
<sequence length="658" mass="76258">MFKIITIIVLLHNYGTRAVLNPNGPTVINDFKNCIVSIMEMYFTKPSLVIFANTNNVSTSVASIRKELLEYIHRDLRYTVQIASPVNEVLICDQEVINEHFHLDHYEAIPVADYYIIIIDSYEDFNHLASKLIRSRTWNPKAKFVMLLFNFSDRKNNVNHVESILTCLFKFNAINIIVIVPEEKNIRNSIILSWRPYDPPKYCGYFNETAVNRSIIQNICEKGVIKYNNYVFEEKVPHNMLGCQIHVLALQRQPFISAKKGDPNIEKILINQVFGQIKIKTEFEIIDYNRGERNHNGQWDGALKFLTAKKAQILLGGIFPDYDVHEDFEYSTYYLADTYTWVVPRAYLSPNSVALIIIFQKIVWCCFIIVFITCVFIWMILGYLSDDSRYNKLFPHCFLNTWLCSLGQTSYKRPTKQALRIFYVSFNIYCVLTVTAYNTKLIDVLRNPTSEYQIQTVEELAASDLKFGGFEELRDLYVNSSDPFDNYIGEKWINIINITQALIDVVVHRNFSFLCSRLQLAHVSSVMPELSDSFGNNNYYTFDLDMFSVPLEMLALKGFALIDKFSNTISAFKQNGINSIIRRQFATINKRRRAHLLRSLDIRTTNVSPLSIEHLQGGFTVLILGFIIGSLLFLIEIACDNYYIKNIMLRCKKYVKID</sequence>
<organism evidence="10 11">
    <name type="scientific">Galleria mellonella</name>
    <name type="common">Greater wax moth</name>
    <dbReference type="NCBI Taxonomy" id="7137"/>
    <lineage>
        <taxon>Eukaryota</taxon>
        <taxon>Metazoa</taxon>
        <taxon>Ecdysozoa</taxon>
        <taxon>Arthropoda</taxon>
        <taxon>Hexapoda</taxon>
        <taxon>Insecta</taxon>
        <taxon>Pterygota</taxon>
        <taxon>Neoptera</taxon>
        <taxon>Endopterygota</taxon>
        <taxon>Lepidoptera</taxon>
        <taxon>Glossata</taxon>
        <taxon>Ditrysia</taxon>
        <taxon>Pyraloidea</taxon>
        <taxon>Pyralidae</taxon>
        <taxon>Galleriinae</taxon>
        <taxon>Galleria</taxon>
    </lineage>
</organism>
<dbReference type="InterPro" id="IPR052192">
    <property type="entry name" value="Insect_Ionotropic_Sensory_Rcpt"/>
</dbReference>
<dbReference type="Gene3D" id="1.10.287.70">
    <property type="match status" value="1"/>
</dbReference>
<dbReference type="GO" id="GO:0005886">
    <property type="term" value="C:plasma membrane"/>
    <property type="evidence" value="ECO:0007669"/>
    <property type="project" value="UniProtKB-SubCell"/>
</dbReference>
<dbReference type="OrthoDB" id="6506757at2759"/>
<dbReference type="PANTHER" id="PTHR42643:SF24">
    <property type="entry name" value="IONOTROPIC RECEPTOR 60A"/>
    <property type="match status" value="1"/>
</dbReference>
<feature type="signal peptide" evidence="9">
    <location>
        <begin position="1"/>
        <end position="18"/>
    </location>
</feature>
<comment type="subcellular location">
    <subcellularLocation>
        <location evidence="1">Cell membrane</location>
        <topology evidence="1">Multi-pass membrane protein</topology>
    </subcellularLocation>
</comment>
<keyword evidence="7" id="KW-0325">Glycoprotein</keyword>
<dbReference type="KEGG" id="gmw:113515589"/>
<dbReference type="RefSeq" id="XP_026755650.1">
    <property type="nucleotide sequence ID" value="XM_026899849.3"/>
</dbReference>
<evidence type="ECO:0000256" key="2">
    <source>
        <dbReference type="ARBA" id="ARBA00022475"/>
    </source>
</evidence>
<dbReference type="Proteomes" id="UP001652740">
    <property type="component" value="Unplaced"/>
</dbReference>
<keyword evidence="9" id="KW-0732">Signal</keyword>
<dbReference type="SUPFAM" id="SSF53850">
    <property type="entry name" value="Periplasmic binding protein-like II"/>
    <property type="match status" value="1"/>
</dbReference>
<protein>
    <submittedName>
        <fullName evidence="11">Uncharacterized protein LOC113515589</fullName>
    </submittedName>
</protein>
<feature type="transmembrane region" description="Helical" evidence="8">
    <location>
        <begin position="418"/>
        <end position="437"/>
    </location>
</feature>
<keyword evidence="4 8" id="KW-1133">Transmembrane helix</keyword>
<evidence type="ECO:0000256" key="6">
    <source>
        <dbReference type="ARBA" id="ARBA00023170"/>
    </source>
</evidence>
<proteinExistence type="predicted"/>
<dbReference type="InParanoid" id="A0A6J1WLI3"/>
<reference evidence="11" key="1">
    <citation type="submission" date="2025-08" db="UniProtKB">
        <authorList>
            <consortium name="RefSeq"/>
        </authorList>
    </citation>
    <scope>IDENTIFICATION</scope>
    <source>
        <tissue evidence="11">Whole larvae</tissue>
    </source>
</reference>
<evidence type="ECO:0000256" key="7">
    <source>
        <dbReference type="ARBA" id="ARBA00023180"/>
    </source>
</evidence>
<keyword evidence="10" id="KW-1185">Reference proteome</keyword>
<evidence type="ECO:0000256" key="3">
    <source>
        <dbReference type="ARBA" id="ARBA00022692"/>
    </source>
</evidence>
<evidence type="ECO:0000313" key="11">
    <source>
        <dbReference type="RefSeq" id="XP_026755650.1"/>
    </source>
</evidence>
<dbReference type="PANTHER" id="PTHR42643">
    <property type="entry name" value="IONOTROPIC RECEPTOR 20A-RELATED"/>
    <property type="match status" value="1"/>
</dbReference>
<keyword evidence="6" id="KW-0675">Receptor</keyword>
<evidence type="ECO:0000256" key="1">
    <source>
        <dbReference type="ARBA" id="ARBA00004651"/>
    </source>
</evidence>
<keyword evidence="5 8" id="KW-0472">Membrane</keyword>
<name>A0A6J1WLI3_GALME</name>
<gene>
    <name evidence="11" type="primary">LOC113515589</name>
</gene>
<evidence type="ECO:0000256" key="9">
    <source>
        <dbReference type="SAM" id="SignalP"/>
    </source>
</evidence>
<feature type="transmembrane region" description="Helical" evidence="8">
    <location>
        <begin position="361"/>
        <end position="384"/>
    </location>
</feature>
<evidence type="ECO:0000313" key="10">
    <source>
        <dbReference type="Proteomes" id="UP001652740"/>
    </source>
</evidence>
<evidence type="ECO:0000256" key="5">
    <source>
        <dbReference type="ARBA" id="ARBA00023136"/>
    </source>
</evidence>
<dbReference type="GeneID" id="113515589"/>
<dbReference type="Gene3D" id="3.40.190.10">
    <property type="entry name" value="Periplasmic binding protein-like II"/>
    <property type="match status" value="1"/>
</dbReference>
<dbReference type="AlphaFoldDB" id="A0A6J1WLI3"/>
<evidence type="ECO:0000256" key="4">
    <source>
        <dbReference type="ARBA" id="ARBA00022989"/>
    </source>
</evidence>
<accession>A0A6J1WLI3</accession>
<dbReference type="FunCoup" id="A0A6J1WLI3">
    <property type="interactions" value="12"/>
</dbReference>
<keyword evidence="3 8" id="KW-0812">Transmembrane</keyword>
<evidence type="ECO:0000256" key="8">
    <source>
        <dbReference type="SAM" id="Phobius"/>
    </source>
</evidence>
<feature type="transmembrane region" description="Helical" evidence="8">
    <location>
        <begin position="619"/>
        <end position="644"/>
    </location>
</feature>
<keyword evidence="2" id="KW-1003">Cell membrane</keyword>